<proteinExistence type="predicted"/>
<dbReference type="SMART" id="SM00422">
    <property type="entry name" value="HTH_MERR"/>
    <property type="match status" value="1"/>
</dbReference>
<dbReference type="KEGG" id="pkb:B4V02_13020"/>
<evidence type="ECO:0000256" key="1">
    <source>
        <dbReference type="ARBA" id="ARBA00023125"/>
    </source>
</evidence>
<keyword evidence="4" id="KW-1185">Reference proteome</keyword>
<dbReference type="CDD" id="cd04782">
    <property type="entry name" value="HTH_BltR"/>
    <property type="match status" value="1"/>
</dbReference>
<evidence type="ECO:0000259" key="2">
    <source>
        <dbReference type="PROSITE" id="PS50937"/>
    </source>
</evidence>
<dbReference type="InterPro" id="IPR010499">
    <property type="entry name" value="AraC_E-bd"/>
</dbReference>
<evidence type="ECO:0000313" key="4">
    <source>
        <dbReference type="Proteomes" id="UP000214666"/>
    </source>
</evidence>
<dbReference type="InterPro" id="IPR047057">
    <property type="entry name" value="MerR_fam"/>
</dbReference>
<dbReference type="Pfam" id="PF06445">
    <property type="entry name" value="GyrI-like"/>
    <property type="match status" value="1"/>
</dbReference>
<dbReference type="InterPro" id="IPR000551">
    <property type="entry name" value="MerR-type_HTH_dom"/>
</dbReference>
<dbReference type="InterPro" id="IPR029442">
    <property type="entry name" value="GyrI-like"/>
</dbReference>
<dbReference type="Proteomes" id="UP000214666">
    <property type="component" value="Chromosome"/>
</dbReference>
<dbReference type="EMBL" id="CP020028">
    <property type="protein sequence ID" value="ASR47528.1"/>
    <property type="molecule type" value="Genomic_DNA"/>
</dbReference>
<reference evidence="3 4" key="1">
    <citation type="submission" date="2017-03" db="EMBL/GenBank/DDBJ databases">
        <title>Complete genome sequence of Paenibacillus Kribbensis producing bioflocculants.</title>
        <authorList>
            <person name="Lee H.-G."/>
            <person name="Oh H.-M."/>
        </authorList>
    </citation>
    <scope>NUCLEOTIDE SEQUENCE [LARGE SCALE GENOMIC DNA]</scope>
    <source>
        <strain evidence="3 4">AM49</strain>
    </source>
</reference>
<protein>
    <submittedName>
        <fullName evidence="3">MerR family transcriptional regulator</fullName>
    </submittedName>
</protein>
<dbReference type="STRING" id="172713.GCA_001705305_04759"/>
<sequence>MKKNSETYFTTGQFAKICKVNKRTLFHYDEIGLFQPAFIDENGYRYYSYHQFDLFSIITVLKELNVPLKEIKTYLDERTPERILDLSKHKISEVNKEIDKMIKIKHILEETIVYTHKGLNSTSSEIKLEEHEEERIIRSTSLEENNINDYAEWMMNFKKFEHSTQSVGASFVGSMLDKEAILAGKYASKSYLFVKTNNRNNTHFSNFIKPKGLYAVAYHHGSYEKIGRTYERLIQYIEKENFLIQEFAYEEYLIDEVGAKDESEYVTQITVRLKSKNL</sequence>
<dbReference type="SUPFAM" id="SSF55136">
    <property type="entry name" value="Probable bacterial effector-binding domain"/>
    <property type="match status" value="1"/>
</dbReference>
<organism evidence="3 4">
    <name type="scientific">Paenibacillus kribbensis</name>
    <dbReference type="NCBI Taxonomy" id="172713"/>
    <lineage>
        <taxon>Bacteria</taxon>
        <taxon>Bacillati</taxon>
        <taxon>Bacillota</taxon>
        <taxon>Bacilli</taxon>
        <taxon>Bacillales</taxon>
        <taxon>Paenibacillaceae</taxon>
        <taxon>Paenibacillus</taxon>
    </lineage>
</organism>
<gene>
    <name evidence="3" type="ORF">B4V02_13020</name>
</gene>
<dbReference type="OrthoDB" id="9773308at2"/>
<dbReference type="Gene3D" id="1.10.1660.10">
    <property type="match status" value="1"/>
</dbReference>
<dbReference type="GO" id="GO:0003700">
    <property type="term" value="F:DNA-binding transcription factor activity"/>
    <property type="evidence" value="ECO:0007669"/>
    <property type="project" value="InterPro"/>
</dbReference>
<name>A0A222WNF5_9BACL</name>
<keyword evidence="1" id="KW-0238">DNA-binding</keyword>
<dbReference type="AlphaFoldDB" id="A0A222WNF5"/>
<dbReference type="SUPFAM" id="SSF46955">
    <property type="entry name" value="Putative DNA-binding domain"/>
    <property type="match status" value="1"/>
</dbReference>
<dbReference type="PANTHER" id="PTHR30204">
    <property type="entry name" value="REDOX-CYCLING DRUG-SENSING TRANSCRIPTIONAL ACTIVATOR SOXR"/>
    <property type="match status" value="1"/>
</dbReference>
<accession>A0A222WNF5</accession>
<dbReference type="Gene3D" id="3.20.80.10">
    <property type="entry name" value="Regulatory factor, effector binding domain"/>
    <property type="match status" value="1"/>
</dbReference>
<dbReference type="SMART" id="SM00871">
    <property type="entry name" value="AraC_E_bind"/>
    <property type="match status" value="1"/>
</dbReference>
<evidence type="ECO:0000313" key="3">
    <source>
        <dbReference type="EMBL" id="ASR47528.1"/>
    </source>
</evidence>
<dbReference type="InterPro" id="IPR009061">
    <property type="entry name" value="DNA-bd_dom_put_sf"/>
</dbReference>
<dbReference type="PANTHER" id="PTHR30204:SF85">
    <property type="entry name" value="MULTIDRUG-EFFLUX TRANSPORTER 2 REGULATOR"/>
    <property type="match status" value="1"/>
</dbReference>
<feature type="domain" description="HTH merR-type" evidence="2">
    <location>
        <begin position="8"/>
        <end position="77"/>
    </location>
</feature>
<dbReference type="Pfam" id="PF13411">
    <property type="entry name" value="MerR_1"/>
    <property type="match status" value="1"/>
</dbReference>
<dbReference type="PROSITE" id="PS50937">
    <property type="entry name" value="HTH_MERR_2"/>
    <property type="match status" value="1"/>
</dbReference>
<dbReference type="GO" id="GO:0003677">
    <property type="term" value="F:DNA binding"/>
    <property type="evidence" value="ECO:0007669"/>
    <property type="project" value="UniProtKB-KW"/>
</dbReference>
<dbReference type="InterPro" id="IPR011256">
    <property type="entry name" value="Reg_factor_effector_dom_sf"/>
</dbReference>